<dbReference type="InterPro" id="IPR001387">
    <property type="entry name" value="Cro/C1-type_HTH"/>
</dbReference>
<comment type="caution">
    <text evidence="3">The sequence shown here is derived from an EMBL/GenBank/DDBJ whole genome shotgun (WGS) entry which is preliminary data.</text>
</comment>
<reference evidence="3 4" key="1">
    <citation type="journal article" date="2022" name="Int. J. Syst. Evol. Microbiol.">
        <title>Neobacillus kokaensis sp. nov., isolated from soil.</title>
        <authorList>
            <person name="Yuki K."/>
            <person name="Matsubara H."/>
            <person name="Yamaguchi S."/>
        </authorList>
    </citation>
    <scope>NUCLEOTIDE SEQUENCE [LARGE SCALE GENOMIC DNA]</scope>
    <source>
        <strain evidence="3 4">LOB 377</strain>
    </source>
</reference>
<evidence type="ECO:0000313" key="4">
    <source>
        <dbReference type="Proteomes" id="UP000637074"/>
    </source>
</evidence>
<dbReference type="RefSeq" id="WP_191272678.1">
    <property type="nucleotide sequence ID" value="NZ_BNDS01000008.1"/>
</dbReference>
<dbReference type="SMART" id="SM00530">
    <property type="entry name" value="HTH_XRE"/>
    <property type="match status" value="1"/>
</dbReference>
<keyword evidence="1" id="KW-0238">DNA-binding</keyword>
<feature type="domain" description="HTH cro/C1-type" evidence="2">
    <location>
        <begin position="13"/>
        <end position="67"/>
    </location>
</feature>
<dbReference type="CDD" id="cd00093">
    <property type="entry name" value="HTH_XRE"/>
    <property type="match status" value="1"/>
</dbReference>
<evidence type="ECO:0000313" key="3">
    <source>
        <dbReference type="EMBL" id="GHH98634.1"/>
    </source>
</evidence>
<dbReference type="InterPro" id="IPR050807">
    <property type="entry name" value="TransReg_Diox_bact_type"/>
</dbReference>
<dbReference type="InterPro" id="IPR010982">
    <property type="entry name" value="Lambda_DNA-bd_dom_sf"/>
</dbReference>
<proteinExistence type="predicted"/>
<protein>
    <recommendedName>
        <fullName evidence="2">HTH cro/C1-type domain-containing protein</fullName>
    </recommendedName>
</protein>
<sequence length="91" mass="10737">MKIQIELHIAEVIKALRKTLKLTQEELAERSGLNRTYISLLEREGRRPSFETIVSLAYGFQMELSEFIKAIEEHPKNWWLKGFPETESPEY</sequence>
<dbReference type="Proteomes" id="UP000637074">
    <property type="component" value="Unassembled WGS sequence"/>
</dbReference>
<dbReference type="Gene3D" id="1.10.260.40">
    <property type="entry name" value="lambda repressor-like DNA-binding domains"/>
    <property type="match status" value="1"/>
</dbReference>
<name>A0ABQ3N229_9BACI</name>
<evidence type="ECO:0000259" key="2">
    <source>
        <dbReference type="PROSITE" id="PS50943"/>
    </source>
</evidence>
<organism evidence="3 4">
    <name type="scientific">Neobacillus kokaensis</name>
    <dbReference type="NCBI Taxonomy" id="2759023"/>
    <lineage>
        <taxon>Bacteria</taxon>
        <taxon>Bacillati</taxon>
        <taxon>Bacillota</taxon>
        <taxon>Bacilli</taxon>
        <taxon>Bacillales</taxon>
        <taxon>Bacillaceae</taxon>
        <taxon>Neobacillus</taxon>
    </lineage>
</organism>
<dbReference type="PANTHER" id="PTHR46797">
    <property type="entry name" value="HTH-TYPE TRANSCRIPTIONAL REGULATOR"/>
    <property type="match status" value="1"/>
</dbReference>
<gene>
    <name evidence="3" type="ORF">AM1BK_21770</name>
</gene>
<accession>A0ABQ3N229</accession>
<dbReference type="Pfam" id="PF01381">
    <property type="entry name" value="HTH_3"/>
    <property type="match status" value="1"/>
</dbReference>
<dbReference type="SUPFAM" id="SSF47413">
    <property type="entry name" value="lambda repressor-like DNA-binding domains"/>
    <property type="match status" value="1"/>
</dbReference>
<dbReference type="EMBL" id="BNDS01000008">
    <property type="protein sequence ID" value="GHH98634.1"/>
    <property type="molecule type" value="Genomic_DNA"/>
</dbReference>
<evidence type="ECO:0000256" key="1">
    <source>
        <dbReference type="ARBA" id="ARBA00023125"/>
    </source>
</evidence>
<keyword evidence="4" id="KW-1185">Reference proteome</keyword>
<dbReference type="PANTHER" id="PTHR46797:SF1">
    <property type="entry name" value="METHYLPHOSPHONATE SYNTHASE"/>
    <property type="match status" value="1"/>
</dbReference>
<dbReference type="PROSITE" id="PS50943">
    <property type="entry name" value="HTH_CROC1"/>
    <property type="match status" value="1"/>
</dbReference>